<keyword evidence="1" id="KW-0175">Coiled coil</keyword>
<comment type="caution">
    <text evidence="2">The sequence shown here is derived from an EMBL/GenBank/DDBJ whole genome shotgun (WGS) entry which is preliminary data.</text>
</comment>
<feature type="coiled-coil region" evidence="1">
    <location>
        <begin position="6"/>
        <end position="66"/>
    </location>
</feature>
<name>A0A366E0E7_9HYPH</name>
<reference evidence="2 3" key="1">
    <citation type="submission" date="2018-06" db="EMBL/GenBank/DDBJ databases">
        <title>Genomic Encyclopedia of Type Strains, Phase IV (KMG-IV): sequencing the most valuable type-strain genomes for metagenomic binning, comparative biology and taxonomic classification.</title>
        <authorList>
            <person name="Goeker M."/>
        </authorList>
    </citation>
    <scope>NUCLEOTIDE SEQUENCE [LARGE SCALE GENOMIC DNA]</scope>
    <source>
        <strain evidence="2 3">DSM 25619</strain>
    </source>
</reference>
<evidence type="ECO:0000313" key="3">
    <source>
        <dbReference type="Proteomes" id="UP000252893"/>
    </source>
</evidence>
<evidence type="ECO:0000313" key="2">
    <source>
        <dbReference type="EMBL" id="RBO95836.1"/>
    </source>
</evidence>
<dbReference type="Proteomes" id="UP000252893">
    <property type="component" value="Unassembled WGS sequence"/>
</dbReference>
<protein>
    <submittedName>
        <fullName evidence="2">Uncharacterized protein</fullName>
    </submittedName>
</protein>
<dbReference type="RefSeq" id="WP_113944348.1">
    <property type="nucleotide sequence ID" value="NZ_JBHEEG010000004.1"/>
</dbReference>
<organism evidence="2 3">
    <name type="scientific">Pseudochrobactrum asaccharolyticum</name>
    <dbReference type="NCBI Taxonomy" id="354351"/>
    <lineage>
        <taxon>Bacteria</taxon>
        <taxon>Pseudomonadati</taxon>
        <taxon>Pseudomonadota</taxon>
        <taxon>Alphaproteobacteria</taxon>
        <taxon>Hyphomicrobiales</taxon>
        <taxon>Brucellaceae</taxon>
        <taxon>Pseudochrobactrum</taxon>
    </lineage>
</organism>
<keyword evidence="3" id="KW-1185">Reference proteome</keyword>
<evidence type="ECO:0000256" key="1">
    <source>
        <dbReference type="SAM" id="Coils"/>
    </source>
</evidence>
<accession>A0A366E0E7</accession>
<dbReference type="EMBL" id="QNRH01000003">
    <property type="protein sequence ID" value="RBO95836.1"/>
    <property type="molecule type" value="Genomic_DNA"/>
</dbReference>
<sequence>MGNEINKKIKDKLINLSNIIRAEQRELLIEAANFNSMPNKSLLRQIAELELNITAIDNTIAEYEEE</sequence>
<dbReference type="AlphaFoldDB" id="A0A366E0E7"/>
<dbReference type="OrthoDB" id="8450781at2"/>
<proteinExistence type="predicted"/>
<gene>
    <name evidence="2" type="ORF">DFR47_103400</name>
</gene>